<keyword evidence="1" id="KW-1133">Transmembrane helix</keyword>
<evidence type="ECO:0000256" key="1">
    <source>
        <dbReference type="SAM" id="Phobius"/>
    </source>
</evidence>
<gene>
    <name evidence="2" type="ORF">RFI_04251</name>
</gene>
<dbReference type="InterPro" id="IPR004345">
    <property type="entry name" value="TB2_DP1_HVA22"/>
</dbReference>
<dbReference type="Proteomes" id="UP000023152">
    <property type="component" value="Unassembled WGS sequence"/>
</dbReference>
<dbReference type="EMBL" id="ASPP01003864">
    <property type="protein sequence ID" value="ETO32864.1"/>
    <property type="molecule type" value="Genomic_DNA"/>
</dbReference>
<comment type="caution">
    <text evidence="2">The sequence shown here is derived from an EMBL/GenBank/DDBJ whole genome shotgun (WGS) entry which is preliminary data.</text>
</comment>
<feature type="transmembrane region" description="Helical" evidence="1">
    <location>
        <begin position="52"/>
        <end position="74"/>
    </location>
</feature>
<evidence type="ECO:0008006" key="4">
    <source>
        <dbReference type="Google" id="ProtNLM"/>
    </source>
</evidence>
<dbReference type="AlphaFoldDB" id="X6P467"/>
<keyword evidence="1" id="KW-0472">Membrane</keyword>
<dbReference type="OrthoDB" id="434647at2759"/>
<dbReference type="Pfam" id="PF03134">
    <property type="entry name" value="TB2_DP1_HVA22"/>
    <property type="match status" value="1"/>
</dbReference>
<keyword evidence="1" id="KW-0812">Transmembrane</keyword>
<accession>X6P467</accession>
<evidence type="ECO:0000313" key="2">
    <source>
        <dbReference type="EMBL" id="ETO32864.1"/>
    </source>
</evidence>
<sequence>MLLWFILSPPIYLLSLCEGYLLLILEQVFFWLPVIRTGEVLRGKKAQLYENYISFWFLFGLLISIEFITCKLLFSIPFYSVLRLILVIWAQLDNCSKSVACVHFLTPLLEQNGRLIDTAFETVDRTIKNAVNTVATTAKGITEKLLLQRREKLHKITAGADASKEKDKFQ</sequence>
<proteinExistence type="predicted"/>
<name>X6P467_RETFI</name>
<reference evidence="2 3" key="1">
    <citation type="journal article" date="2013" name="Curr. Biol.">
        <title>The Genome of the Foraminiferan Reticulomyxa filosa.</title>
        <authorList>
            <person name="Glockner G."/>
            <person name="Hulsmann N."/>
            <person name="Schleicher M."/>
            <person name="Noegel A.A."/>
            <person name="Eichinger L."/>
            <person name="Gallinger C."/>
            <person name="Pawlowski J."/>
            <person name="Sierra R."/>
            <person name="Euteneuer U."/>
            <person name="Pillet L."/>
            <person name="Moustafa A."/>
            <person name="Platzer M."/>
            <person name="Groth M."/>
            <person name="Szafranski K."/>
            <person name="Schliwa M."/>
        </authorList>
    </citation>
    <scope>NUCLEOTIDE SEQUENCE [LARGE SCALE GENOMIC DNA]</scope>
</reference>
<evidence type="ECO:0000313" key="3">
    <source>
        <dbReference type="Proteomes" id="UP000023152"/>
    </source>
</evidence>
<keyword evidence="3" id="KW-1185">Reference proteome</keyword>
<protein>
    <recommendedName>
        <fullName evidence="4">TB2/DP1, HVA22 family protein</fullName>
    </recommendedName>
</protein>
<organism evidence="2 3">
    <name type="scientific">Reticulomyxa filosa</name>
    <dbReference type="NCBI Taxonomy" id="46433"/>
    <lineage>
        <taxon>Eukaryota</taxon>
        <taxon>Sar</taxon>
        <taxon>Rhizaria</taxon>
        <taxon>Retaria</taxon>
        <taxon>Foraminifera</taxon>
        <taxon>Monothalamids</taxon>
        <taxon>Reticulomyxidae</taxon>
        <taxon>Reticulomyxa</taxon>
    </lineage>
</organism>
<feature type="transmembrane region" description="Helical" evidence="1">
    <location>
        <begin position="12"/>
        <end position="32"/>
    </location>
</feature>